<dbReference type="Pfam" id="PF02995">
    <property type="entry name" value="DUF229"/>
    <property type="match status" value="1"/>
</dbReference>
<dbReference type="AlphaFoldDB" id="A0A8S3Z2B0"/>
<protein>
    <submittedName>
        <fullName evidence="1">Uncharacterized protein</fullName>
    </submittedName>
</protein>
<comment type="caution">
    <text evidence="1">The sequence shown here is derived from an EMBL/GenBank/DDBJ whole genome shotgun (WGS) entry which is preliminary data.</text>
</comment>
<proteinExistence type="predicted"/>
<dbReference type="CDD" id="cd16021">
    <property type="entry name" value="ALP_like"/>
    <property type="match status" value="1"/>
</dbReference>
<organism evidence="1 2">
    <name type="scientific">Candidula unifasciata</name>
    <dbReference type="NCBI Taxonomy" id="100452"/>
    <lineage>
        <taxon>Eukaryota</taxon>
        <taxon>Metazoa</taxon>
        <taxon>Spiralia</taxon>
        <taxon>Lophotrochozoa</taxon>
        <taxon>Mollusca</taxon>
        <taxon>Gastropoda</taxon>
        <taxon>Heterobranchia</taxon>
        <taxon>Euthyneura</taxon>
        <taxon>Panpulmonata</taxon>
        <taxon>Eupulmonata</taxon>
        <taxon>Stylommatophora</taxon>
        <taxon>Helicina</taxon>
        <taxon>Helicoidea</taxon>
        <taxon>Geomitridae</taxon>
        <taxon>Candidula</taxon>
    </lineage>
</organism>
<dbReference type="InterPro" id="IPR004245">
    <property type="entry name" value="DUF229"/>
</dbReference>
<keyword evidence="2" id="KW-1185">Reference proteome</keyword>
<name>A0A8S3Z2B0_9EUPU</name>
<dbReference type="SUPFAM" id="SSF53649">
    <property type="entry name" value="Alkaline phosphatase-like"/>
    <property type="match status" value="1"/>
</dbReference>
<dbReference type="OrthoDB" id="413313at2759"/>
<dbReference type="Proteomes" id="UP000678393">
    <property type="component" value="Unassembled WGS sequence"/>
</dbReference>
<dbReference type="EMBL" id="CAJHNH020001165">
    <property type="protein sequence ID" value="CAG5121800.1"/>
    <property type="molecule type" value="Genomic_DNA"/>
</dbReference>
<sequence>MVKSIGFDSTSRMAWIRNLPKTREFFLNKLGGLELEGYNIVGDGTVQALLPILTGSTEHDLPSARRDDPLATEVDTFPWIWNLYKKAGYVTAWAEDMSYIGTFQMRLKGFREQPTDHSMRTYFMLAEPMYHKFAPWCIGSEPRHLRFLNWFRDLYSMYGNKPKFMFGFHSEYSHSCNNELKKIDDDLLDLLNHLHSNGHLNQTILIFMGDHGARFTDVRSTPQGKLEERMPYFAFYFPPHFIKSHPRAVGNFKINTKRLTTPFDIHETLHDILNFQEQRVDHTKGRGISLFKEVPKNRTCEESGVEPHWCACLEWVKVHDEATVLAVSKAVIDFINNLTLHIRELCSLLQLDHVISLSRFTPNSEVLRYKKSSDQHGDHPDFSDNMTLDYDYYQVSLMTRPGDGHFEVTVKHSRRSKQLWVSEKELSRTNRYGNVPFCIADKYPNLRPYCYCV</sequence>
<dbReference type="PANTHER" id="PTHR10974:SF1">
    <property type="entry name" value="FI08016P-RELATED"/>
    <property type="match status" value="1"/>
</dbReference>
<evidence type="ECO:0000313" key="2">
    <source>
        <dbReference type="Proteomes" id="UP000678393"/>
    </source>
</evidence>
<dbReference type="PANTHER" id="PTHR10974">
    <property type="entry name" value="FI08016P-RELATED"/>
    <property type="match status" value="1"/>
</dbReference>
<reference evidence="1" key="1">
    <citation type="submission" date="2021-04" db="EMBL/GenBank/DDBJ databases">
        <authorList>
            <consortium name="Molecular Ecology Group"/>
        </authorList>
    </citation>
    <scope>NUCLEOTIDE SEQUENCE</scope>
</reference>
<accession>A0A8S3Z2B0</accession>
<gene>
    <name evidence="1" type="ORF">CUNI_LOCUS7358</name>
</gene>
<dbReference type="GO" id="GO:0005615">
    <property type="term" value="C:extracellular space"/>
    <property type="evidence" value="ECO:0007669"/>
    <property type="project" value="TreeGrafter"/>
</dbReference>
<evidence type="ECO:0000313" key="1">
    <source>
        <dbReference type="EMBL" id="CAG5121800.1"/>
    </source>
</evidence>
<dbReference type="InterPro" id="IPR017850">
    <property type="entry name" value="Alkaline_phosphatase_core_sf"/>
</dbReference>
<dbReference type="Gene3D" id="3.40.720.10">
    <property type="entry name" value="Alkaline Phosphatase, subunit A"/>
    <property type="match status" value="1"/>
</dbReference>
<dbReference type="FunFam" id="3.40.720.10:FF:000017">
    <property type="entry name" value="Predicted protein"/>
    <property type="match status" value="1"/>
</dbReference>